<dbReference type="EMBL" id="JACXVP010000007">
    <property type="protein sequence ID" value="KAG5594663.1"/>
    <property type="molecule type" value="Genomic_DNA"/>
</dbReference>
<name>A0A9J5Y449_SOLCO</name>
<accession>A0A9J5Y449</accession>
<keyword evidence="2" id="KW-1185">Reference proteome</keyword>
<gene>
    <name evidence="1" type="ORF">H5410_035895</name>
</gene>
<reference evidence="1 2" key="1">
    <citation type="submission" date="2020-09" db="EMBL/GenBank/DDBJ databases">
        <title>De no assembly of potato wild relative species, Solanum commersonii.</title>
        <authorList>
            <person name="Cho K."/>
        </authorList>
    </citation>
    <scope>NUCLEOTIDE SEQUENCE [LARGE SCALE GENOMIC DNA]</scope>
    <source>
        <strain evidence="1">LZ3.2</strain>
        <tissue evidence="1">Leaf</tissue>
    </source>
</reference>
<proteinExistence type="predicted"/>
<evidence type="ECO:0000313" key="2">
    <source>
        <dbReference type="Proteomes" id="UP000824120"/>
    </source>
</evidence>
<organism evidence="1 2">
    <name type="scientific">Solanum commersonii</name>
    <name type="common">Commerson's wild potato</name>
    <name type="synonym">Commerson's nightshade</name>
    <dbReference type="NCBI Taxonomy" id="4109"/>
    <lineage>
        <taxon>Eukaryota</taxon>
        <taxon>Viridiplantae</taxon>
        <taxon>Streptophyta</taxon>
        <taxon>Embryophyta</taxon>
        <taxon>Tracheophyta</taxon>
        <taxon>Spermatophyta</taxon>
        <taxon>Magnoliopsida</taxon>
        <taxon>eudicotyledons</taxon>
        <taxon>Gunneridae</taxon>
        <taxon>Pentapetalae</taxon>
        <taxon>asterids</taxon>
        <taxon>lamiids</taxon>
        <taxon>Solanales</taxon>
        <taxon>Solanaceae</taxon>
        <taxon>Solanoideae</taxon>
        <taxon>Solaneae</taxon>
        <taxon>Solanum</taxon>
    </lineage>
</organism>
<dbReference type="Proteomes" id="UP000824120">
    <property type="component" value="Chromosome 7"/>
</dbReference>
<dbReference type="AlphaFoldDB" id="A0A9J5Y449"/>
<sequence>MNVHNKTQFIHARINCVPKDSSCDTPLPKILKLAILASNASSISTKNQMQWSLSERRTQYMLSPIVKIKKVFSRLVMGLSEQGFHFSQHNGLKGTFLTLLEVPLSFHHTPNLGFWPKLAIQSTTNQEDYR</sequence>
<protein>
    <submittedName>
        <fullName evidence="1">Uncharacterized protein</fullName>
    </submittedName>
</protein>
<evidence type="ECO:0000313" key="1">
    <source>
        <dbReference type="EMBL" id="KAG5594663.1"/>
    </source>
</evidence>
<comment type="caution">
    <text evidence="1">The sequence shown here is derived from an EMBL/GenBank/DDBJ whole genome shotgun (WGS) entry which is preliminary data.</text>
</comment>